<dbReference type="Proteomes" id="UP000616151">
    <property type="component" value="Unassembled WGS sequence"/>
</dbReference>
<name>A0ACC5REA7_9HYPH</name>
<evidence type="ECO:0000313" key="2">
    <source>
        <dbReference type="Proteomes" id="UP000616151"/>
    </source>
</evidence>
<comment type="caution">
    <text evidence="1">The sequence shown here is derived from an EMBL/GenBank/DDBJ whole genome shotgun (WGS) entry which is preliminary data.</text>
</comment>
<organism evidence="1 2">
    <name type="scientific">Taklimakanibacter albus</name>
    <dbReference type="NCBI Taxonomy" id="2800327"/>
    <lineage>
        <taxon>Bacteria</taxon>
        <taxon>Pseudomonadati</taxon>
        <taxon>Pseudomonadota</taxon>
        <taxon>Alphaproteobacteria</taxon>
        <taxon>Hyphomicrobiales</taxon>
        <taxon>Aestuariivirgaceae</taxon>
        <taxon>Taklimakanibacter</taxon>
    </lineage>
</organism>
<keyword evidence="2" id="KW-1185">Reference proteome</keyword>
<evidence type="ECO:0000313" key="1">
    <source>
        <dbReference type="EMBL" id="MBK1870980.1"/>
    </source>
</evidence>
<dbReference type="EMBL" id="JAENHL010000008">
    <property type="protein sequence ID" value="MBK1870980.1"/>
    <property type="molecule type" value="Genomic_DNA"/>
</dbReference>
<accession>A0ACC5REA7</accession>
<protein>
    <submittedName>
        <fullName evidence="1">Type II toxin-antitoxin system RelE/ParE family toxin</fullName>
    </submittedName>
</protein>
<reference evidence="1" key="1">
    <citation type="submission" date="2021-01" db="EMBL/GenBank/DDBJ databases">
        <authorList>
            <person name="Sun Q."/>
        </authorList>
    </citation>
    <scope>NUCLEOTIDE SEQUENCE</scope>
    <source>
        <strain evidence="1">YIM B02566</strain>
    </source>
</reference>
<proteinExistence type="predicted"/>
<gene>
    <name evidence="1" type="ORF">JHL16_31735</name>
</gene>
<sequence>MSRPTKILQAAFYASSTGKRPVREWLMELAPEDRKSIGEDIATLEFCWPVGMPKCSPMKNVKGLYEIRSNISSGRIARIFFVLTGNQTVLLHGFAKKTQKTPDRELKLASARLKEVRHYEKD</sequence>